<accession>A0AA85JEK2</accession>
<protein>
    <recommendedName>
        <fullName evidence="3">Reverse transcriptase domain-containing protein</fullName>
    </recommendedName>
</protein>
<dbReference type="PANTHER" id="PTHR47027">
    <property type="entry name" value="REVERSE TRANSCRIPTASE DOMAIN-CONTAINING PROTEIN"/>
    <property type="match status" value="1"/>
</dbReference>
<sequence>MNLVQQLYDDTIYQVVYKTKLSEAFEVKTGESQGCLLSPLIFLIVVNWIIQGTVGNKKTDIRWTDEKASRDYLCLTSHKLEHVHGKTNRLVEEAVRTRLQVNIEKTKVKIPNYQLRTSITINQHQ</sequence>
<dbReference type="WBParaSite" id="TREG1_20050.1">
    <property type="protein sequence ID" value="TREG1_20050.1"/>
    <property type="gene ID" value="TREG1_20050"/>
</dbReference>
<reference evidence="1" key="1">
    <citation type="submission" date="2022-06" db="EMBL/GenBank/DDBJ databases">
        <authorList>
            <person name="Berger JAMES D."/>
            <person name="Berger JAMES D."/>
        </authorList>
    </citation>
    <scope>NUCLEOTIDE SEQUENCE [LARGE SCALE GENOMIC DNA]</scope>
</reference>
<proteinExistence type="predicted"/>
<dbReference type="AlphaFoldDB" id="A0AA85JEK2"/>
<organism evidence="1 2">
    <name type="scientific">Trichobilharzia regenti</name>
    <name type="common">Nasal bird schistosome</name>
    <dbReference type="NCBI Taxonomy" id="157069"/>
    <lineage>
        <taxon>Eukaryota</taxon>
        <taxon>Metazoa</taxon>
        <taxon>Spiralia</taxon>
        <taxon>Lophotrochozoa</taxon>
        <taxon>Platyhelminthes</taxon>
        <taxon>Trematoda</taxon>
        <taxon>Digenea</taxon>
        <taxon>Strigeidida</taxon>
        <taxon>Schistosomatoidea</taxon>
        <taxon>Schistosomatidae</taxon>
        <taxon>Trichobilharzia</taxon>
    </lineage>
</organism>
<evidence type="ECO:0000313" key="1">
    <source>
        <dbReference type="Proteomes" id="UP000050795"/>
    </source>
</evidence>
<reference evidence="2" key="2">
    <citation type="submission" date="2023-11" db="UniProtKB">
        <authorList>
            <consortium name="WormBaseParasite"/>
        </authorList>
    </citation>
    <scope>IDENTIFICATION</scope>
</reference>
<evidence type="ECO:0000313" key="2">
    <source>
        <dbReference type="WBParaSite" id="TREG1_20050.1"/>
    </source>
</evidence>
<evidence type="ECO:0008006" key="3">
    <source>
        <dbReference type="Google" id="ProtNLM"/>
    </source>
</evidence>
<keyword evidence="1" id="KW-1185">Reference proteome</keyword>
<dbReference type="Proteomes" id="UP000050795">
    <property type="component" value="Unassembled WGS sequence"/>
</dbReference>
<name>A0AA85JEK2_TRIRE</name>
<dbReference type="PANTHER" id="PTHR47027:SF20">
    <property type="entry name" value="REVERSE TRANSCRIPTASE-LIKE PROTEIN WITH RNA-DIRECTED DNA POLYMERASE DOMAIN"/>
    <property type="match status" value="1"/>
</dbReference>